<dbReference type="NCBIfam" id="NF037995">
    <property type="entry name" value="TRAP_S1"/>
    <property type="match status" value="1"/>
</dbReference>
<evidence type="ECO:0000256" key="3">
    <source>
        <dbReference type="PIRSR" id="PIRSR039026-2"/>
    </source>
</evidence>
<name>A0A084Y6H6_9PROT</name>
<dbReference type="GO" id="GO:0015849">
    <property type="term" value="P:organic acid transport"/>
    <property type="evidence" value="ECO:0007669"/>
    <property type="project" value="InterPro"/>
</dbReference>
<organism evidence="5 6">
    <name type="scientific">Candidatus Accumulibacter phosphatis</name>
    <dbReference type="NCBI Taxonomy" id="327160"/>
    <lineage>
        <taxon>Bacteria</taxon>
        <taxon>Pseudomonadati</taxon>
        <taxon>Pseudomonadota</taxon>
        <taxon>Betaproteobacteria</taxon>
        <taxon>Candidatus Accumulibacter</taxon>
    </lineage>
</organism>
<dbReference type="Gene3D" id="3.40.190.10">
    <property type="entry name" value="Periplasmic binding protein-like II"/>
    <property type="match status" value="1"/>
</dbReference>
<feature type="binding site" evidence="3">
    <location>
        <position position="239"/>
    </location>
    <ligand>
        <name>substrate</name>
    </ligand>
</feature>
<dbReference type="InterPro" id="IPR041722">
    <property type="entry name" value="TakP/all3028"/>
</dbReference>
<dbReference type="GO" id="GO:0031317">
    <property type="term" value="C:tripartite ATP-independent periplasmic transporter complex"/>
    <property type="evidence" value="ECO:0007669"/>
    <property type="project" value="InterPro"/>
</dbReference>
<dbReference type="EMBL" id="JDVG02000720">
    <property type="protein sequence ID" value="KFB70320.1"/>
    <property type="molecule type" value="Genomic_DNA"/>
</dbReference>
<gene>
    <name evidence="5" type="primary">siaP</name>
    <name evidence="5" type="ORF">AW09_004591</name>
</gene>
<dbReference type="PANTHER" id="PTHR33376">
    <property type="match status" value="1"/>
</dbReference>
<keyword evidence="3" id="KW-0479">Metal-binding</keyword>
<comment type="caution">
    <text evidence="5">The sequence shown here is derived from an EMBL/GenBank/DDBJ whole genome shotgun (WGS) entry which is preliminary data.</text>
</comment>
<dbReference type="SUPFAM" id="SSF53850">
    <property type="entry name" value="Periplasmic binding protein-like II"/>
    <property type="match status" value="1"/>
</dbReference>
<reference evidence="5 6" key="1">
    <citation type="submission" date="2014-02" db="EMBL/GenBank/DDBJ databases">
        <title>Expanding our view of genomic diversity in Candidatus Accumulibacter clades.</title>
        <authorList>
            <person name="Skennerton C.T."/>
            <person name="Barr J.J."/>
            <person name="Slater F.R."/>
            <person name="Bond P.L."/>
            <person name="Tyson G.W."/>
        </authorList>
    </citation>
    <scope>NUCLEOTIDE SEQUENCE [LARGE SCALE GENOMIC DNA]</scope>
    <source>
        <strain evidence="6">BA-91</strain>
    </source>
</reference>
<evidence type="ECO:0000256" key="1">
    <source>
        <dbReference type="ARBA" id="ARBA00022729"/>
    </source>
</evidence>
<evidence type="ECO:0000313" key="6">
    <source>
        <dbReference type="Proteomes" id="UP000020077"/>
    </source>
</evidence>
<dbReference type="Proteomes" id="UP000020077">
    <property type="component" value="Unassembled WGS sequence"/>
</dbReference>
<dbReference type="InterPro" id="IPR018389">
    <property type="entry name" value="DctP_fam"/>
</dbReference>
<dbReference type="CDD" id="cd13682">
    <property type="entry name" value="PBP2_TRAP_alpha-ketoacid"/>
    <property type="match status" value="1"/>
</dbReference>
<evidence type="ECO:0000313" key="5">
    <source>
        <dbReference type="EMBL" id="KFB70320.1"/>
    </source>
</evidence>
<feature type="binding site" evidence="3">
    <location>
        <position position="213"/>
    </location>
    <ligand>
        <name>substrate</name>
    </ligand>
</feature>
<dbReference type="GO" id="GO:0046872">
    <property type="term" value="F:metal ion binding"/>
    <property type="evidence" value="ECO:0007669"/>
    <property type="project" value="UniProtKB-KW"/>
</dbReference>
<dbReference type="Gene3D" id="3.40.190.170">
    <property type="entry name" value="Bacterial extracellular solute-binding protein, family 7"/>
    <property type="match status" value="1"/>
</dbReference>
<keyword evidence="1 4" id="KW-0732">Signal</keyword>
<sequence>MERRSFLKNAGAGLAVGTMAMPAIAQNAPTVKWRLASSFPKSLDTIYGGAEHMAKRVAEATGGKFQIQVFAGGEIVPGPAVFDAVKDGTVEMGHTVSYYFFGKDPTYALETAVPFGMTNRQMDAWMRYGNGSKLLGEVFAKSNIMTIPCGNTTTQMGGWYRKEIKTAADLKGLKIRIGGFAGAVLSKLGAVPQQIPGGDIYPALEKGTIDAAEWIGPYDDQKLGFNKVAKFYYYPGWWEGGPQVSAYVSLKKWAELPKEYQTILQLACADAHVDMVAKYDSKNPTALKQLVGSGTQLKQFPKEVMDACYKAAMELYAETSATNAQFKKVYDDYKKFMDDQNLWHRIAEGAYSSYMYSKR</sequence>
<proteinExistence type="predicted"/>
<feature type="binding site" evidence="3">
    <location>
        <position position="214"/>
    </location>
    <ligand>
        <name>Na(+)</name>
        <dbReference type="ChEBI" id="CHEBI:29101"/>
    </ligand>
</feature>
<evidence type="ECO:0000256" key="4">
    <source>
        <dbReference type="SAM" id="SignalP"/>
    </source>
</evidence>
<feature type="signal peptide" evidence="4">
    <location>
        <begin position="1"/>
        <end position="25"/>
    </location>
</feature>
<dbReference type="GO" id="GO:0055085">
    <property type="term" value="P:transmembrane transport"/>
    <property type="evidence" value="ECO:0007669"/>
    <property type="project" value="InterPro"/>
</dbReference>
<protein>
    <submittedName>
        <fullName evidence="5">Neu5Ac-binding protein</fullName>
    </submittedName>
</protein>
<dbReference type="PIRSF" id="PIRSF039026">
    <property type="entry name" value="SiaP"/>
    <property type="match status" value="1"/>
</dbReference>
<dbReference type="PANTHER" id="PTHR33376:SF5">
    <property type="entry name" value="EXTRACYTOPLASMIC SOLUTE RECEPTOR PROTEIN"/>
    <property type="match status" value="1"/>
</dbReference>
<dbReference type="Pfam" id="PF03480">
    <property type="entry name" value="DctP"/>
    <property type="match status" value="1"/>
</dbReference>
<feature type="chain" id="PRO_5001785590" evidence="4">
    <location>
        <begin position="26"/>
        <end position="359"/>
    </location>
</feature>
<feature type="binding site" evidence="2">
    <location>
        <position position="176"/>
    </location>
    <ligand>
        <name>substrate</name>
    </ligand>
</feature>
<dbReference type="AlphaFoldDB" id="A0A084Y6H6"/>
<dbReference type="InterPro" id="IPR038404">
    <property type="entry name" value="TRAP_DctP_sf"/>
</dbReference>
<evidence type="ECO:0000256" key="2">
    <source>
        <dbReference type="PIRSR" id="PIRSR039026-1"/>
    </source>
</evidence>
<accession>A0A084Y6H6</accession>
<dbReference type="InterPro" id="IPR026289">
    <property type="entry name" value="SBP_TakP-like"/>
</dbReference>
<dbReference type="GO" id="GO:0043177">
    <property type="term" value="F:organic acid binding"/>
    <property type="evidence" value="ECO:0007669"/>
    <property type="project" value="InterPro"/>
</dbReference>
<feature type="binding site" evidence="2">
    <location>
        <position position="155"/>
    </location>
    <ligand>
        <name>substrate</name>
    </ligand>
</feature>